<dbReference type="Pfam" id="PF01610">
    <property type="entry name" value="DDE_Tnp_ISL3"/>
    <property type="match status" value="1"/>
</dbReference>
<dbReference type="HOGENOM" id="CLU_041900_1_3_9"/>
<gene>
    <name evidence="2" type="ORF">HMPREF0501_01261</name>
</gene>
<dbReference type="RefSeq" id="WP_006917131.1">
    <property type="nucleotide sequence ID" value="NZ_GG698805.1"/>
</dbReference>
<accession>C7XWX6</accession>
<dbReference type="AlphaFoldDB" id="C7XWX6"/>
<dbReference type="eggNOG" id="COG3464">
    <property type="taxonomic scope" value="Bacteria"/>
</dbReference>
<protein>
    <submittedName>
        <fullName evidence="2">Transposase</fullName>
    </submittedName>
</protein>
<dbReference type="InterPro" id="IPR002560">
    <property type="entry name" value="Transposase_DDE"/>
</dbReference>
<evidence type="ECO:0000259" key="1">
    <source>
        <dbReference type="Pfam" id="PF01610"/>
    </source>
</evidence>
<keyword evidence="3" id="KW-1185">Reference proteome</keyword>
<name>C7XWX6_9LACO</name>
<feature type="domain" description="Transposase IS204/IS1001/IS1096/IS1165 DDE" evidence="1">
    <location>
        <begin position="5"/>
        <end position="204"/>
    </location>
</feature>
<reference evidence="2 3" key="1">
    <citation type="submission" date="2009-06" db="EMBL/GenBank/DDBJ databases">
        <title>The Genome Sequence of Lactobacillus coleohominis strain 101-4-CHN.</title>
        <authorList>
            <consortium name="The Broad Institute Genome Sequencing Platform"/>
            <person name="Ward D."/>
            <person name="Young S.K."/>
            <person name="Zeng Q."/>
            <person name="Koehrsen M."/>
            <person name="Alvarado L."/>
            <person name="Berlin A."/>
            <person name="Borenstein D."/>
            <person name="Chen Z."/>
            <person name="Engels R."/>
            <person name="Freedman E."/>
            <person name="Gellesch M."/>
            <person name="Goldberg J."/>
            <person name="Griggs A."/>
            <person name="Gujja S."/>
            <person name="Heiman D."/>
            <person name="Hepburn T."/>
            <person name="Howarth C."/>
            <person name="Jen D."/>
            <person name="Larson L."/>
            <person name="Lewis B."/>
            <person name="Mehta T."/>
            <person name="Park D."/>
            <person name="Pearson M."/>
            <person name="Roberts A."/>
            <person name="Saif S."/>
            <person name="Shea T."/>
            <person name="Shenoy N."/>
            <person name="Sisk P."/>
            <person name="Stolte C."/>
            <person name="Sykes S."/>
            <person name="Walk T."/>
            <person name="White J."/>
            <person name="Yandava C."/>
            <person name="Liu Y."/>
            <person name="Xu Q."/>
            <person name="Lander E."/>
            <person name="Nusbaum C."/>
            <person name="Galagan J."/>
            <person name="Birren B."/>
        </authorList>
    </citation>
    <scope>NUCLEOTIDE SEQUENCE [LARGE SCALE GENOMIC DNA]</scope>
    <source>
        <strain evidence="2 3">101-4-CHN</strain>
    </source>
</reference>
<dbReference type="PANTHER" id="PTHR33498">
    <property type="entry name" value="TRANSPOSASE FOR INSERTION SEQUENCE ELEMENT IS1557"/>
    <property type="match status" value="1"/>
</dbReference>
<sequence>MPLVKGVETITIDLNSYYQDIVYQLFSNAKIIIDRFHIIAMITRAFNQYRSQWMKRYKYQSLEYKLLKFFWRLYLKNDHALTDNNEYYDRHIHQKVKINERISLGLELDAKLNNDYVVMHDVMNDLATRNKDTLAETLYNYHYDQLSKPIATVIKTLRRNLEIVLNAAGSDESNGPLEGTNRMIKQIQRTAFSLQNFNHLIARINLRMMRTKKQYQV</sequence>
<dbReference type="PANTHER" id="PTHR33498:SF1">
    <property type="entry name" value="TRANSPOSASE FOR INSERTION SEQUENCE ELEMENT IS1557"/>
    <property type="match status" value="1"/>
</dbReference>
<evidence type="ECO:0000313" key="3">
    <source>
        <dbReference type="Proteomes" id="UP000003987"/>
    </source>
</evidence>
<dbReference type="STRING" id="575594.HMPREF0501_01261"/>
<dbReference type="Proteomes" id="UP000003987">
    <property type="component" value="Unassembled WGS sequence"/>
</dbReference>
<proteinExistence type="predicted"/>
<dbReference type="EMBL" id="GG698805">
    <property type="protein sequence ID" value="EEU29796.1"/>
    <property type="molecule type" value="Genomic_DNA"/>
</dbReference>
<evidence type="ECO:0000313" key="2">
    <source>
        <dbReference type="EMBL" id="EEU29796.1"/>
    </source>
</evidence>
<organism evidence="2 3">
    <name type="scientific">Limosilactobacillus coleohominis 101-4-CHN</name>
    <dbReference type="NCBI Taxonomy" id="575594"/>
    <lineage>
        <taxon>Bacteria</taxon>
        <taxon>Bacillati</taxon>
        <taxon>Bacillota</taxon>
        <taxon>Bacilli</taxon>
        <taxon>Lactobacillales</taxon>
        <taxon>Lactobacillaceae</taxon>
        <taxon>Limosilactobacillus</taxon>
    </lineage>
</organism>
<dbReference type="InterPro" id="IPR047951">
    <property type="entry name" value="Transpos_ISL3"/>
</dbReference>